<dbReference type="InterPro" id="IPR050072">
    <property type="entry name" value="Peptidase_M20A"/>
</dbReference>
<dbReference type="InterPro" id="IPR011650">
    <property type="entry name" value="Peptidase_M20_dimer"/>
</dbReference>
<comment type="caution">
    <text evidence="13">The sequence shown here is derived from an EMBL/GenBank/DDBJ whole genome shotgun (WGS) entry which is preliminary data.</text>
</comment>
<sequence>MTTNKKTIHHWVTENKKKLLDILSDLVQFETVSPPARNTARIQQYIEQAIQKAGFDTDHFELYPGDINLTAIKKGEESTRYQSLLLNGHVDVADVGDTSLWSVPPFQLTIQDGMAYGRGVSDMKGSLACALLAILFLKEHDIQLKGDLSMQFATGEEAGEAGTKACIEKGSSADFAIVMDTSNLRMEGQGGVITGWLTIQSDQVYHDAMRRRMIHAGGGVKGFSAVEKMAKMISGLSELERDWAIRKSYPGFEVGTNTINPAVIEGGRHAAFVADECRLWLTVHFYPDETAEGVSKEIEDYIYKLVDSDVSLSRENVSFQWGGKSMIEERGEIFPSLEIHEDHPAFEKLKQAHQDVFTTLPEVGMSTSVTDGGWLGEAGIETVIYGPGKTSEAHSIDEKVEIEDLTAYTEVLISFILDWCNSEKVNRCLN</sequence>
<dbReference type="NCBIfam" id="NF006370">
    <property type="entry name" value="PRK08596.1"/>
    <property type="match status" value="1"/>
</dbReference>
<evidence type="ECO:0000259" key="12">
    <source>
        <dbReference type="Pfam" id="PF07687"/>
    </source>
</evidence>
<name>A0ABW5PMU7_9BACI</name>
<dbReference type="PROSITE" id="PS00758">
    <property type="entry name" value="ARGE_DAPE_CPG2_1"/>
    <property type="match status" value="1"/>
</dbReference>
<dbReference type="InterPro" id="IPR002933">
    <property type="entry name" value="Peptidase_M20"/>
</dbReference>
<evidence type="ECO:0000256" key="6">
    <source>
        <dbReference type="ARBA" id="ARBA00016853"/>
    </source>
</evidence>
<feature type="domain" description="Peptidase M20 dimerisation" evidence="12">
    <location>
        <begin position="209"/>
        <end position="305"/>
    </location>
</feature>
<reference evidence="14" key="1">
    <citation type="journal article" date="2019" name="Int. J. Syst. Evol. Microbiol.">
        <title>The Global Catalogue of Microorganisms (GCM) 10K type strain sequencing project: providing services to taxonomists for standard genome sequencing and annotation.</title>
        <authorList>
            <consortium name="The Broad Institute Genomics Platform"/>
            <consortium name="The Broad Institute Genome Sequencing Center for Infectious Disease"/>
            <person name="Wu L."/>
            <person name="Ma J."/>
        </authorList>
    </citation>
    <scope>NUCLEOTIDE SEQUENCE [LARGE SCALE GENOMIC DNA]</scope>
    <source>
        <strain evidence="14">TISTR 2241</strain>
    </source>
</reference>
<proteinExistence type="inferred from homology"/>
<dbReference type="EMBL" id="JBHUMR010000006">
    <property type="protein sequence ID" value="MFD2615979.1"/>
    <property type="molecule type" value="Genomic_DNA"/>
</dbReference>
<comment type="cofactor">
    <cofactor evidence="2">
        <name>Zn(2+)</name>
        <dbReference type="ChEBI" id="CHEBI:29105"/>
    </cofactor>
</comment>
<protein>
    <recommendedName>
        <fullName evidence="6">Probable succinyl-diaminopimelate desuccinylase</fullName>
        <ecNumber evidence="5">3.5.1.18</ecNumber>
    </recommendedName>
</protein>
<evidence type="ECO:0000256" key="4">
    <source>
        <dbReference type="ARBA" id="ARBA00006247"/>
    </source>
</evidence>
<keyword evidence="7" id="KW-0479">Metal-binding</keyword>
<dbReference type="SUPFAM" id="SSF53187">
    <property type="entry name" value="Zn-dependent exopeptidases"/>
    <property type="match status" value="1"/>
</dbReference>
<evidence type="ECO:0000256" key="2">
    <source>
        <dbReference type="ARBA" id="ARBA00001947"/>
    </source>
</evidence>
<dbReference type="NCBIfam" id="TIGR01910">
    <property type="entry name" value="DapE-ArgE"/>
    <property type="match status" value="1"/>
</dbReference>
<keyword evidence="8 13" id="KW-0378">Hydrolase</keyword>
<dbReference type="InterPro" id="IPR036264">
    <property type="entry name" value="Bact_exopeptidase_dim_dom"/>
</dbReference>
<dbReference type="EC" id="3.5.1.18" evidence="5"/>
<dbReference type="Proteomes" id="UP001597458">
    <property type="component" value="Unassembled WGS sequence"/>
</dbReference>
<keyword evidence="10" id="KW-0170">Cobalt</keyword>
<dbReference type="RefSeq" id="WP_141190654.1">
    <property type="nucleotide sequence ID" value="NZ_JBHUMR010000006.1"/>
</dbReference>
<comment type="pathway">
    <text evidence="3">Amino-acid biosynthesis; L-lysine biosynthesis via DAP pathway; LL-2,6-diaminopimelate from (S)-tetrahydrodipicolinate (succinylase route): step 3/3.</text>
</comment>
<dbReference type="Gene3D" id="3.40.630.10">
    <property type="entry name" value="Zn peptidases"/>
    <property type="match status" value="1"/>
</dbReference>
<dbReference type="GO" id="GO:0008777">
    <property type="term" value="F:acetylornithine deacetylase activity"/>
    <property type="evidence" value="ECO:0007669"/>
    <property type="project" value="UniProtKB-EC"/>
</dbReference>
<keyword evidence="14" id="KW-1185">Reference proteome</keyword>
<dbReference type="PANTHER" id="PTHR43808">
    <property type="entry name" value="ACETYLORNITHINE DEACETYLASE"/>
    <property type="match status" value="1"/>
</dbReference>
<accession>A0ABW5PMU7</accession>
<dbReference type="SUPFAM" id="SSF55031">
    <property type="entry name" value="Bacterial exopeptidase dimerisation domain"/>
    <property type="match status" value="1"/>
</dbReference>
<dbReference type="Gene3D" id="3.30.70.360">
    <property type="match status" value="1"/>
</dbReference>
<organism evidence="13 14">
    <name type="scientific">Terrilactibacillus laevilacticus</name>
    <dbReference type="NCBI Taxonomy" id="1380157"/>
    <lineage>
        <taxon>Bacteria</taxon>
        <taxon>Bacillati</taxon>
        <taxon>Bacillota</taxon>
        <taxon>Bacilli</taxon>
        <taxon>Bacillales</taxon>
        <taxon>Bacillaceae</taxon>
        <taxon>Terrilactibacillus</taxon>
    </lineage>
</organism>
<dbReference type="Pfam" id="PF01546">
    <property type="entry name" value="Peptidase_M20"/>
    <property type="match status" value="1"/>
</dbReference>
<evidence type="ECO:0000256" key="9">
    <source>
        <dbReference type="ARBA" id="ARBA00022833"/>
    </source>
</evidence>
<comment type="similarity">
    <text evidence="4">Belongs to the peptidase M20A family.</text>
</comment>
<keyword evidence="9" id="KW-0862">Zinc</keyword>
<dbReference type="InterPro" id="IPR010182">
    <property type="entry name" value="ArgE/DapE"/>
</dbReference>
<evidence type="ECO:0000313" key="14">
    <source>
        <dbReference type="Proteomes" id="UP001597458"/>
    </source>
</evidence>
<evidence type="ECO:0000256" key="8">
    <source>
        <dbReference type="ARBA" id="ARBA00022801"/>
    </source>
</evidence>
<comment type="catalytic activity">
    <reaction evidence="11">
        <text>N-succinyl-(2S,6S)-2,6-diaminopimelate + H2O = (2S,6S)-2,6-diaminopimelate + succinate</text>
        <dbReference type="Rhea" id="RHEA:22608"/>
        <dbReference type="ChEBI" id="CHEBI:15377"/>
        <dbReference type="ChEBI" id="CHEBI:30031"/>
        <dbReference type="ChEBI" id="CHEBI:57609"/>
        <dbReference type="ChEBI" id="CHEBI:58087"/>
        <dbReference type="EC" id="3.5.1.18"/>
    </reaction>
</comment>
<gene>
    <name evidence="13" type="ORF">ACFSTF_01400</name>
</gene>
<comment type="cofactor">
    <cofactor evidence="1">
        <name>Co(2+)</name>
        <dbReference type="ChEBI" id="CHEBI:48828"/>
    </cofactor>
</comment>
<evidence type="ECO:0000256" key="11">
    <source>
        <dbReference type="ARBA" id="ARBA00051301"/>
    </source>
</evidence>
<dbReference type="PANTHER" id="PTHR43808:SF24">
    <property type="entry name" value="N-FORMYL-4-AMINO-5-AMINOMETHYL-2-METHYLPYRIMIDINE DEFORMYLASE"/>
    <property type="match status" value="1"/>
</dbReference>
<evidence type="ECO:0000313" key="13">
    <source>
        <dbReference type="EMBL" id="MFD2615979.1"/>
    </source>
</evidence>
<evidence type="ECO:0000256" key="5">
    <source>
        <dbReference type="ARBA" id="ARBA00011921"/>
    </source>
</evidence>
<evidence type="ECO:0000256" key="7">
    <source>
        <dbReference type="ARBA" id="ARBA00022723"/>
    </source>
</evidence>
<evidence type="ECO:0000256" key="1">
    <source>
        <dbReference type="ARBA" id="ARBA00001941"/>
    </source>
</evidence>
<evidence type="ECO:0000256" key="10">
    <source>
        <dbReference type="ARBA" id="ARBA00023285"/>
    </source>
</evidence>
<evidence type="ECO:0000256" key="3">
    <source>
        <dbReference type="ARBA" id="ARBA00005130"/>
    </source>
</evidence>
<dbReference type="InterPro" id="IPR001261">
    <property type="entry name" value="ArgE/DapE_CS"/>
</dbReference>
<dbReference type="Pfam" id="PF07687">
    <property type="entry name" value="M20_dimer"/>
    <property type="match status" value="1"/>
</dbReference>